<feature type="transmembrane region" description="Helical" evidence="6">
    <location>
        <begin position="199"/>
        <end position="216"/>
    </location>
</feature>
<feature type="transmembrane region" description="Helical" evidence="6">
    <location>
        <begin position="127"/>
        <end position="145"/>
    </location>
</feature>
<dbReference type="OrthoDB" id="5178981at2"/>
<keyword evidence="2 7" id="KW-0808">Transferase</keyword>
<dbReference type="STRING" id="469371.Tbis_2197"/>
<keyword evidence="8" id="KW-1185">Reference proteome</keyword>
<protein>
    <submittedName>
        <fullName evidence="7">Glycosyl transferase family 4</fullName>
    </submittedName>
</protein>
<dbReference type="AlphaFoldDB" id="D6Y332"/>
<dbReference type="RefSeq" id="WP_013132440.1">
    <property type="nucleotide sequence ID" value="NC_014165.1"/>
</dbReference>
<evidence type="ECO:0000256" key="1">
    <source>
        <dbReference type="ARBA" id="ARBA00004141"/>
    </source>
</evidence>
<name>D6Y332_THEBD</name>
<gene>
    <name evidence="7" type="ordered locus">Tbis_2197</name>
</gene>
<dbReference type="KEGG" id="tbi:Tbis_2197"/>
<reference evidence="7 8" key="1">
    <citation type="submission" date="2010-01" db="EMBL/GenBank/DDBJ databases">
        <title>The complete genome of Thermobispora bispora DSM 43833.</title>
        <authorList>
            <consortium name="US DOE Joint Genome Institute (JGI-PGF)"/>
            <person name="Lucas S."/>
            <person name="Copeland A."/>
            <person name="Lapidus A."/>
            <person name="Glavina del Rio T."/>
            <person name="Dalin E."/>
            <person name="Tice H."/>
            <person name="Bruce D."/>
            <person name="Goodwin L."/>
            <person name="Pitluck S."/>
            <person name="Kyrpides N."/>
            <person name="Mavromatis K."/>
            <person name="Ivanova N."/>
            <person name="Mikhailova N."/>
            <person name="Chertkov O."/>
            <person name="Brettin T."/>
            <person name="Detter J.C."/>
            <person name="Han C."/>
            <person name="Larimer F."/>
            <person name="Land M."/>
            <person name="Hauser L."/>
            <person name="Markowitz V."/>
            <person name="Cheng J.-F."/>
            <person name="Hugenholtz P."/>
            <person name="Woyke T."/>
            <person name="Wu D."/>
            <person name="Jando M."/>
            <person name="Schneider S."/>
            <person name="Klenk H.-P."/>
            <person name="Eisen J.A."/>
        </authorList>
    </citation>
    <scope>NUCLEOTIDE SEQUENCE [LARGE SCALE GENOMIC DNA]</scope>
    <source>
        <strain evidence="8">ATCC 19993 / DSM 43833 / CBS 139.67 / JCM 10125 / KCTC 9307 / NBRC 14880 / R51</strain>
    </source>
</reference>
<dbReference type="InterPro" id="IPR000715">
    <property type="entry name" value="Glycosyl_transferase_4"/>
</dbReference>
<dbReference type="Pfam" id="PF00953">
    <property type="entry name" value="Glycos_transf_4"/>
    <property type="match status" value="1"/>
</dbReference>
<keyword evidence="3 6" id="KW-0812">Transmembrane</keyword>
<sequence>MTVIVAAAAGLLLAAAARRPPRHLGASLSGLALVPAAVAPAAVLGDPDHRAVGVLLAATAVAVLGLIDDLALIPAPARLIVESVAAGGVVLCGVQVTFTGGPADGPITVMWLVAVANAFGLLDRERGVAPAVTAVGAGCLAGVALVRAEPAQAVLLAALAGAALAFLRPGRMGRSGARFAGFAMACGAIVPTAGRSADVIAAGMLLPAAVALVSVAGRAAHRLRRAGLVPGAVTAVHAGAAAVAGAAGLAVAAEVVPAWPVAAAAAAASAVLSGVLRGPLRPRPARVPVPAVVRATARRA</sequence>
<dbReference type="EMBL" id="CP001874">
    <property type="protein sequence ID" value="ADG88907.1"/>
    <property type="molecule type" value="Genomic_DNA"/>
</dbReference>
<dbReference type="eggNOG" id="COG0472">
    <property type="taxonomic scope" value="Bacteria"/>
</dbReference>
<feature type="transmembrane region" description="Helical" evidence="6">
    <location>
        <begin position="151"/>
        <end position="168"/>
    </location>
</feature>
<evidence type="ECO:0000313" key="7">
    <source>
        <dbReference type="EMBL" id="ADG88907.1"/>
    </source>
</evidence>
<comment type="subcellular location">
    <subcellularLocation>
        <location evidence="1">Membrane</location>
        <topology evidence="1">Multi-pass membrane protein</topology>
    </subcellularLocation>
</comment>
<evidence type="ECO:0000256" key="5">
    <source>
        <dbReference type="ARBA" id="ARBA00023136"/>
    </source>
</evidence>
<evidence type="ECO:0000256" key="3">
    <source>
        <dbReference type="ARBA" id="ARBA00022692"/>
    </source>
</evidence>
<feature type="transmembrane region" description="Helical" evidence="6">
    <location>
        <begin position="175"/>
        <end position="193"/>
    </location>
</feature>
<evidence type="ECO:0000256" key="4">
    <source>
        <dbReference type="ARBA" id="ARBA00022989"/>
    </source>
</evidence>
<evidence type="ECO:0000256" key="6">
    <source>
        <dbReference type="SAM" id="Phobius"/>
    </source>
</evidence>
<organism evidence="7 8">
    <name type="scientific">Thermobispora bispora (strain ATCC 19993 / DSM 43833 / CBS 139.67 / JCM 10125 / KCTC 9307 / NBRC 14880 / R51)</name>
    <dbReference type="NCBI Taxonomy" id="469371"/>
    <lineage>
        <taxon>Bacteria</taxon>
        <taxon>Bacillati</taxon>
        <taxon>Actinomycetota</taxon>
        <taxon>Actinomycetes</taxon>
        <taxon>Streptosporangiales</taxon>
        <taxon>Streptosporangiaceae</taxon>
        <taxon>Thermobispora</taxon>
    </lineage>
</organism>
<dbReference type="GO" id="GO:0016020">
    <property type="term" value="C:membrane"/>
    <property type="evidence" value="ECO:0007669"/>
    <property type="project" value="UniProtKB-SubCell"/>
</dbReference>
<feature type="transmembrane region" description="Helical" evidence="6">
    <location>
        <begin position="258"/>
        <end position="276"/>
    </location>
</feature>
<evidence type="ECO:0000313" key="8">
    <source>
        <dbReference type="Proteomes" id="UP000006640"/>
    </source>
</evidence>
<feature type="transmembrane region" description="Helical" evidence="6">
    <location>
        <begin position="228"/>
        <end position="252"/>
    </location>
</feature>
<feature type="transmembrane region" description="Helical" evidence="6">
    <location>
        <begin position="79"/>
        <end position="99"/>
    </location>
</feature>
<evidence type="ECO:0000256" key="2">
    <source>
        <dbReference type="ARBA" id="ARBA00022679"/>
    </source>
</evidence>
<keyword evidence="5 6" id="KW-0472">Membrane</keyword>
<proteinExistence type="predicted"/>
<dbReference type="GO" id="GO:0016780">
    <property type="term" value="F:phosphotransferase activity, for other substituted phosphate groups"/>
    <property type="evidence" value="ECO:0007669"/>
    <property type="project" value="InterPro"/>
</dbReference>
<keyword evidence="4 6" id="KW-1133">Transmembrane helix</keyword>
<accession>D6Y332</accession>
<dbReference type="Proteomes" id="UP000006640">
    <property type="component" value="Chromosome"/>
</dbReference>
<dbReference type="HOGENOM" id="CLU_927290_0_0_11"/>
<feature type="transmembrane region" description="Helical" evidence="6">
    <location>
        <begin position="105"/>
        <end position="122"/>
    </location>
</feature>
<feature type="transmembrane region" description="Helical" evidence="6">
    <location>
        <begin position="50"/>
        <end position="67"/>
    </location>
</feature>